<dbReference type="Proteomes" id="UP001432222">
    <property type="component" value="Chromosome"/>
</dbReference>
<dbReference type="RefSeq" id="WP_328953342.1">
    <property type="nucleotide sequence ID" value="NZ_CP108110.1"/>
</dbReference>
<evidence type="ECO:0000313" key="2">
    <source>
        <dbReference type="EMBL" id="WUQ82275.1"/>
    </source>
</evidence>
<dbReference type="InterPro" id="IPR045450">
    <property type="entry name" value="VMAP_C"/>
</dbReference>
<protein>
    <recommendedName>
        <fullName evidence="1">vWA-MoxR associated protein C-terminal domain-containing protein</fullName>
    </recommendedName>
</protein>
<gene>
    <name evidence="2" type="ORF">OHA16_04325</name>
</gene>
<keyword evidence="3" id="KW-1185">Reference proteome</keyword>
<evidence type="ECO:0000313" key="3">
    <source>
        <dbReference type="Proteomes" id="UP001432222"/>
    </source>
</evidence>
<name>A0ABZ1TV83_9ACTN</name>
<dbReference type="EMBL" id="CP108110">
    <property type="protein sequence ID" value="WUQ82275.1"/>
    <property type="molecule type" value="Genomic_DNA"/>
</dbReference>
<reference evidence="2" key="1">
    <citation type="submission" date="2022-10" db="EMBL/GenBank/DDBJ databases">
        <title>The complete genomes of actinobacterial strains from the NBC collection.</title>
        <authorList>
            <person name="Joergensen T.S."/>
            <person name="Alvarez Arevalo M."/>
            <person name="Sterndorff E.B."/>
            <person name="Faurdal D."/>
            <person name="Vuksanovic O."/>
            <person name="Mourched A.-S."/>
            <person name="Charusanti P."/>
            <person name="Shaw S."/>
            <person name="Blin K."/>
            <person name="Weber T."/>
        </authorList>
    </citation>
    <scope>NUCLEOTIDE SEQUENCE</scope>
    <source>
        <strain evidence="2">NBC_00222</strain>
    </source>
</reference>
<proteinExistence type="predicted"/>
<sequence>MHVTPFPPPAGRGPWPEAAEDVLVEVLLGFRTMLQLTFRQDVLATMGASAKARGIQADVREDYTPRPHVREILRAIRACRDPWAALDALAEALEELARNDGARDWLELARRVLNRGDELPRGELLAVIGELHTITAPNKPARHLPEGIPGLRERDTAEMTLPAILDLLVNRIDDDPLGPLVAFLRALGDNPEVARQHPLPALRRFLAAHADRAPATAAAAVPGERLIVQVRLDEEGPVHTGDTRYRLHVSYYRQPLTGGPFRRVGSHHDDQAFTRSELLRAGGARLVAWKELNLALRTPDPVRIEFLLPRSILGYTAELWSTGATRRPLGEFHPVVVRQLERYCEPHLGLALWRQRWANLQTHAADSNEVLERIEWPSLDRASAKELLGWVTGRKSLACLGLTVPYEQLDPEVQYAVDDAMYFEGVPVLIWRRVAGDPDPLVAALREHEPTRLAELPDAVHRYRRQVGGPNPDPDRTVTLLWDDPDCVDPDQDYSFPGIVG</sequence>
<dbReference type="Pfam" id="PF20028">
    <property type="entry name" value="VMAP-C"/>
    <property type="match status" value="1"/>
</dbReference>
<feature type="domain" description="vWA-MoxR associated protein C-terminal" evidence="1">
    <location>
        <begin position="244"/>
        <end position="485"/>
    </location>
</feature>
<organism evidence="2 3">
    <name type="scientific">Kitasatospora purpeofusca</name>
    <dbReference type="NCBI Taxonomy" id="67352"/>
    <lineage>
        <taxon>Bacteria</taxon>
        <taxon>Bacillati</taxon>
        <taxon>Actinomycetota</taxon>
        <taxon>Actinomycetes</taxon>
        <taxon>Kitasatosporales</taxon>
        <taxon>Streptomycetaceae</taxon>
        <taxon>Kitasatospora</taxon>
    </lineage>
</organism>
<evidence type="ECO:0000259" key="1">
    <source>
        <dbReference type="Pfam" id="PF20028"/>
    </source>
</evidence>
<accession>A0ABZ1TV83</accession>